<organism evidence="1 2">
    <name type="scientific">Pyrococcus yayanosii (strain CH1 / JCM 16557)</name>
    <dbReference type="NCBI Taxonomy" id="529709"/>
    <lineage>
        <taxon>Archaea</taxon>
        <taxon>Methanobacteriati</taxon>
        <taxon>Methanobacteriota</taxon>
        <taxon>Thermococci</taxon>
        <taxon>Thermococcales</taxon>
        <taxon>Thermococcaceae</taxon>
        <taxon>Pyrococcus</taxon>
    </lineage>
</organism>
<gene>
    <name evidence="1" type="ordered locus">PYCH_18670</name>
</gene>
<dbReference type="eggNOG" id="arCOG07113">
    <property type="taxonomic scope" value="Archaea"/>
</dbReference>
<evidence type="ECO:0000313" key="1">
    <source>
        <dbReference type="EMBL" id="AEH25522.1"/>
    </source>
</evidence>
<dbReference type="EMBL" id="CP002779">
    <property type="protein sequence ID" value="AEH25522.1"/>
    <property type="molecule type" value="Genomic_DNA"/>
</dbReference>
<dbReference type="Proteomes" id="UP000008386">
    <property type="component" value="Chromosome"/>
</dbReference>
<proteinExistence type="predicted"/>
<dbReference type="KEGG" id="pya:PYCH_18670"/>
<dbReference type="AlphaFoldDB" id="F8AIB9"/>
<accession>F8AIB9</accession>
<protein>
    <submittedName>
        <fullName evidence="1">Uncharacterized protein</fullName>
    </submittedName>
</protein>
<sequence>MLVARPCTSMGGILVQLYLWEDVKIDLKKVAQKLKERGYQVKTLIPGIMLIAVIDGFNVSVYPSGKIIIKDLKDTKEGERIARIIYELAGVRVED</sequence>
<name>F8AIB9_PYRYC</name>
<dbReference type="RefSeq" id="WP_013906577.1">
    <property type="nucleotide sequence ID" value="NC_015680.1"/>
</dbReference>
<keyword evidence="2" id="KW-1185">Reference proteome</keyword>
<dbReference type="STRING" id="529709.PYCH_18670"/>
<evidence type="ECO:0000313" key="2">
    <source>
        <dbReference type="Proteomes" id="UP000008386"/>
    </source>
</evidence>
<reference evidence="1 2" key="1">
    <citation type="journal article" date="2011" name="J. Bacteriol.">
        <title>Complete genome sequence of the obligate piezophilic hyperthermophilic archaeon Pyrococcus yayanosii CH1.</title>
        <authorList>
            <person name="Jun X."/>
            <person name="Lupeng L."/>
            <person name="Minjuan X."/>
            <person name="Oger P."/>
            <person name="Fengping W."/>
            <person name="Jebbar M."/>
            <person name="Xiang X."/>
        </authorList>
    </citation>
    <scope>NUCLEOTIDE SEQUENCE [LARGE SCALE GENOMIC DNA]</scope>
    <source>
        <strain evidence="2">CH1 / JCM 16557</strain>
    </source>
</reference>
<dbReference type="GeneID" id="10838428"/>
<dbReference type="OrthoDB" id="89477at2157"/>
<dbReference type="HOGENOM" id="CLU_155021_0_0_2"/>